<keyword evidence="5" id="KW-0732">Signal</keyword>
<feature type="zinc finger region" description="C3H1-type" evidence="11">
    <location>
        <begin position="109"/>
        <end position="137"/>
    </location>
</feature>
<evidence type="ECO:0000256" key="8">
    <source>
        <dbReference type="ARBA" id="ARBA00022989"/>
    </source>
</evidence>
<organism evidence="14 15">
    <name type="scientific">Rotaria sordida</name>
    <dbReference type="NCBI Taxonomy" id="392033"/>
    <lineage>
        <taxon>Eukaryota</taxon>
        <taxon>Metazoa</taxon>
        <taxon>Spiralia</taxon>
        <taxon>Gnathifera</taxon>
        <taxon>Rotifera</taxon>
        <taxon>Eurotatoria</taxon>
        <taxon>Bdelloidea</taxon>
        <taxon>Philodinida</taxon>
        <taxon>Philodinidae</taxon>
        <taxon>Rotaria</taxon>
    </lineage>
</organism>
<evidence type="ECO:0000256" key="3">
    <source>
        <dbReference type="ARBA" id="ARBA00022692"/>
    </source>
</evidence>
<evidence type="ECO:0000313" key="14">
    <source>
        <dbReference type="EMBL" id="CAF4000537.1"/>
    </source>
</evidence>
<dbReference type="InterPro" id="IPR050932">
    <property type="entry name" value="TM2D1-3-like"/>
</dbReference>
<dbReference type="Pfam" id="PF00642">
    <property type="entry name" value="zf-CCCH"/>
    <property type="match status" value="2"/>
</dbReference>
<evidence type="ECO:0000256" key="11">
    <source>
        <dbReference type="PROSITE-ProRule" id="PRU00723"/>
    </source>
</evidence>
<evidence type="ECO:0000256" key="4">
    <source>
        <dbReference type="ARBA" id="ARBA00022723"/>
    </source>
</evidence>
<reference evidence="14" key="1">
    <citation type="submission" date="2021-02" db="EMBL/GenBank/DDBJ databases">
        <authorList>
            <person name="Nowell W R."/>
        </authorList>
    </citation>
    <scope>NUCLEOTIDE SEQUENCE</scope>
</reference>
<dbReference type="GO" id="GO:0010468">
    <property type="term" value="P:regulation of gene expression"/>
    <property type="evidence" value="ECO:0007669"/>
    <property type="project" value="UniProtKB-ARBA"/>
</dbReference>
<keyword evidence="6 11" id="KW-0863">Zinc-finger</keyword>
<comment type="subcellular location">
    <subcellularLocation>
        <location evidence="1">Membrane</location>
        <topology evidence="1">Multi-pass membrane protein</topology>
    </subcellularLocation>
</comment>
<dbReference type="SUPFAM" id="SSF90229">
    <property type="entry name" value="CCCH zinc finger"/>
    <property type="match status" value="2"/>
</dbReference>
<keyword evidence="8 12" id="KW-1133">Transmembrane helix</keyword>
<dbReference type="InterPro" id="IPR036855">
    <property type="entry name" value="Znf_CCCH_sf"/>
</dbReference>
<dbReference type="PANTHER" id="PTHR21016">
    <property type="entry name" value="BETA-AMYLOID BINDING PROTEIN-RELATED"/>
    <property type="match status" value="1"/>
</dbReference>
<dbReference type="PROSITE" id="PS50103">
    <property type="entry name" value="ZF_C3H1"/>
    <property type="match status" value="2"/>
</dbReference>
<dbReference type="AlphaFoldDB" id="A0A819NMF2"/>
<dbReference type="Pfam" id="PF05154">
    <property type="entry name" value="TM2"/>
    <property type="match status" value="1"/>
</dbReference>
<evidence type="ECO:0000256" key="9">
    <source>
        <dbReference type="ARBA" id="ARBA00023136"/>
    </source>
</evidence>
<name>A0A819NMF2_9BILA</name>
<dbReference type="InterPro" id="IPR007829">
    <property type="entry name" value="TM2"/>
</dbReference>
<dbReference type="GO" id="GO:0051252">
    <property type="term" value="P:regulation of RNA metabolic process"/>
    <property type="evidence" value="ECO:0007669"/>
    <property type="project" value="UniProtKB-ARBA"/>
</dbReference>
<feature type="transmembrane region" description="Helical" evidence="12">
    <location>
        <begin position="267"/>
        <end position="288"/>
    </location>
</feature>
<protein>
    <recommendedName>
        <fullName evidence="13">C3H1-type domain-containing protein</fullName>
    </recommendedName>
</protein>
<evidence type="ECO:0000256" key="2">
    <source>
        <dbReference type="ARBA" id="ARBA00008284"/>
    </source>
</evidence>
<evidence type="ECO:0000256" key="12">
    <source>
        <dbReference type="SAM" id="Phobius"/>
    </source>
</evidence>
<feature type="zinc finger region" description="C3H1-type" evidence="11">
    <location>
        <begin position="75"/>
        <end position="103"/>
    </location>
</feature>
<dbReference type="Proteomes" id="UP000663823">
    <property type="component" value="Unassembled WGS sequence"/>
</dbReference>
<evidence type="ECO:0000256" key="7">
    <source>
        <dbReference type="ARBA" id="ARBA00022833"/>
    </source>
</evidence>
<keyword evidence="9 12" id="KW-0472">Membrane</keyword>
<comment type="caution">
    <text evidence="14">The sequence shown here is derived from an EMBL/GenBank/DDBJ whole genome shotgun (WGS) entry which is preliminary data.</text>
</comment>
<keyword evidence="7 11" id="KW-0862">Zinc</keyword>
<sequence>MSLTSSINQAQREAYRHKLMFELMFYDKEEIDLKRYIRAFDMRLSRNTAFSKIPCGPVIIIDKSKISSWSTSNSKYKTELCKYYIETGTCKFDGDCTFAHGSDDLRNTNHKSVLCRLFHMTNNCPYGENCAFIHDEYKRSSIIIKPGYIYAPRYIQANGDQITIDEQEYQQQRSRRSRQKILNTKCIDLLVGQYRCQHPKIDDQTQEPQGCERHHFVSNGEEKFNDTAPIICYTAPKITCEGGIYNETIDGYVFEKRKSCRWTNGKYYRTTLILSLFLGIFGIDRIYLGYYVSGLLKLFTCGFMLVGALVDFLLIALQVLTPADGSHYIIDYYGPRILWTEFNENRTYLKPQTY</sequence>
<dbReference type="GO" id="GO:0016020">
    <property type="term" value="C:membrane"/>
    <property type="evidence" value="ECO:0007669"/>
    <property type="project" value="UniProtKB-SubCell"/>
</dbReference>
<gene>
    <name evidence="14" type="ORF">OTI717_LOCUS28985</name>
</gene>
<evidence type="ECO:0000256" key="10">
    <source>
        <dbReference type="ARBA" id="ARBA00023180"/>
    </source>
</evidence>
<keyword evidence="3 12" id="KW-0812">Transmembrane</keyword>
<evidence type="ECO:0000256" key="1">
    <source>
        <dbReference type="ARBA" id="ARBA00004141"/>
    </source>
</evidence>
<dbReference type="SMART" id="SM00356">
    <property type="entry name" value="ZnF_C3H1"/>
    <property type="match status" value="2"/>
</dbReference>
<evidence type="ECO:0000256" key="5">
    <source>
        <dbReference type="ARBA" id="ARBA00022729"/>
    </source>
</evidence>
<evidence type="ECO:0000313" key="15">
    <source>
        <dbReference type="Proteomes" id="UP000663823"/>
    </source>
</evidence>
<evidence type="ECO:0000256" key="6">
    <source>
        <dbReference type="ARBA" id="ARBA00022771"/>
    </source>
</evidence>
<dbReference type="Gene3D" id="4.10.1000.10">
    <property type="entry name" value="Zinc finger, CCCH-type"/>
    <property type="match status" value="2"/>
</dbReference>
<feature type="transmembrane region" description="Helical" evidence="12">
    <location>
        <begin position="294"/>
        <end position="317"/>
    </location>
</feature>
<dbReference type="FunFam" id="4.10.1000.10:FF:000003">
    <property type="entry name" value="Zinc finger CCCH domain-containing protein"/>
    <property type="match status" value="1"/>
</dbReference>
<dbReference type="EMBL" id="CAJOAX010007098">
    <property type="protein sequence ID" value="CAF4000537.1"/>
    <property type="molecule type" value="Genomic_DNA"/>
</dbReference>
<feature type="domain" description="C3H1-type" evidence="13">
    <location>
        <begin position="75"/>
        <end position="103"/>
    </location>
</feature>
<dbReference type="GO" id="GO:0008270">
    <property type="term" value="F:zinc ion binding"/>
    <property type="evidence" value="ECO:0007669"/>
    <property type="project" value="UniProtKB-KW"/>
</dbReference>
<evidence type="ECO:0000259" key="13">
    <source>
        <dbReference type="PROSITE" id="PS50103"/>
    </source>
</evidence>
<comment type="similarity">
    <text evidence="2">Belongs to the TM2 family.</text>
</comment>
<proteinExistence type="inferred from homology"/>
<keyword evidence="10" id="KW-0325">Glycoprotein</keyword>
<feature type="domain" description="C3H1-type" evidence="13">
    <location>
        <begin position="109"/>
        <end position="137"/>
    </location>
</feature>
<keyword evidence="4 11" id="KW-0479">Metal-binding</keyword>
<dbReference type="PANTHER" id="PTHR21016:SF1">
    <property type="entry name" value="TM2 DOMAIN-CONTAINING PROTEIN 1"/>
    <property type="match status" value="1"/>
</dbReference>
<accession>A0A819NMF2</accession>
<dbReference type="InterPro" id="IPR000571">
    <property type="entry name" value="Znf_CCCH"/>
</dbReference>